<name>A0A6J2WMY2_CHACN</name>
<keyword evidence="8" id="KW-1185">Reference proteome</keyword>
<dbReference type="GeneID" id="115825045"/>
<dbReference type="OrthoDB" id="7537227at2759"/>
<dbReference type="AlphaFoldDB" id="A0A6J2WMY2"/>
<organism evidence="8 9">
    <name type="scientific">Chanos chanos</name>
    <name type="common">Milkfish</name>
    <name type="synonym">Mugil chanos</name>
    <dbReference type="NCBI Taxonomy" id="29144"/>
    <lineage>
        <taxon>Eukaryota</taxon>
        <taxon>Metazoa</taxon>
        <taxon>Chordata</taxon>
        <taxon>Craniata</taxon>
        <taxon>Vertebrata</taxon>
        <taxon>Euteleostomi</taxon>
        <taxon>Actinopterygii</taxon>
        <taxon>Neopterygii</taxon>
        <taxon>Teleostei</taxon>
        <taxon>Ostariophysi</taxon>
        <taxon>Gonorynchiformes</taxon>
        <taxon>Chanidae</taxon>
        <taxon>Chanos</taxon>
    </lineage>
</organism>
<dbReference type="GO" id="GO:0005774">
    <property type="term" value="C:vacuolar membrane"/>
    <property type="evidence" value="ECO:0007669"/>
    <property type="project" value="UniProtKB-SubCell"/>
</dbReference>
<evidence type="ECO:0000256" key="2">
    <source>
        <dbReference type="ARBA" id="ARBA00005462"/>
    </source>
</evidence>
<evidence type="ECO:0000256" key="6">
    <source>
        <dbReference type="ARBA" id="ARBA00023288"/>
    </source>
</evidence>
<keyword evidence="6" id="KW-0449">Lipoprotein</keyword>
<evidence type="ECO:0000256" key="3">
    <source>
        <dbReference type="ARBA" id="ARBA00022554"/>
    </source>
</evidence>
<comment type="similarity">
    <text evidence="2">Belongs to the beta-catenin family.</text>
</comment>
<dbReference type="InterPro" id="IPR011989">
    <property type="entry name" value="ARM-like"/>
</dbReference>
<keyword evidence="3" id="KW-0926">Vacuole</keyword>
<dbReference type="InterPro" id="IPR045156">
    <property type="entry name" value="Vac8"/>
</dbReference>
<comment type="subcellular location">
    <subcellularLocation>
        <location evidence="1">Vacuole membrane</location>
        <topology evidence="1">Lipid-anchor</topology>
    </subcellularLocation>
</comment>
<keyword evidence="4" id="KW-0677">Repeat</keyword>
<accession>A0A6J2WMY2</accession>
<dbReference type="PANTHER" id="PTHR47249">
    <property type="entry name" value="VACUOLAR PROTEIN 8"/>
    <property type="match status" value="1"/>
</dbReference>
<dbReference type="InterPro" id="IPR016024">
    <property type="entry name" value="ARM-type_fold"/>
</dbReference>
<reference evidence="9" key="1">
    <citation type="submission" date="2025-08" db="UniProtKB">
        <authorList>
            <consortium name="RefSeq"/>
        </authorList>
    </citation>
    <scope>IDENTIFICATION</scope>
</reference>
<dbReference type="Pfam" id="PF00514">
    <property type="entry name" value="Arm"/>
    <property type="match status" value="2"/>
</dbReference>
<dbReference type="RefSeq" id="XP_030644651.1">
    <property type="nucleotide sequence ID" value="XM_030788791.1"/>
</dbReference>
<evidence type="ECO:0000256" key="4">
    <source>
        <dbReference type="ARBA" id="ARBA00022737"/>
    </source>
</evidence>
<evidence type="ECO:0000256" key="1">
    <source>
        <dbReference type="ARBA" id="ARBA00004592"/>
    </source>
</evidence>
<dbReference type="InParanoid" id="A0A6J2WMY2"/>
<dbReference type="PANTHER" id="PTHR47249:SF1">
    <property type="entry name" value="VACUOLAR PROTEIN 8"/>
    <property type="match status" value="1"/>
</dbReference>
<keyword evidence="5" id="KW-0472">Membrane</keyword>
<gene>
    <name evidence="9" type="primary">LOC115825045</name>
</gene>
<dbReference type="InterPro" id="IPR000225">
    <property type="entry name" value="Armadillo"/>
</dbReference>
<evidence type="ECO:0000313" key="9">
    <source>
        <dbReference type="RefSeq" id="XP_030644651.1"/>
    </source>
</evidence>
<dbReference type="GO" id="GO:0043495">
    <property type="term" value="F:protein-membrane adaptor activity"/>
    <property type="evidence" value="ECO:0007669"/>
    <property type="project" value="InterPro"/>
</dbReference>
<dbReference type="SMART" id="SM00185">
    <property type="entry name" value="ARM"/>
    <property type="match status" value="5"/>
</dbReference>
<evidence type="ECO:0000256" key="7">
    <source>
        <dbReference type="ARBA" id="ARBA00026209"/>
    </source>
</evidence>
<dbReference type="Gene3D" id="1.25.10.10">
    <property type="entry name" value="Leucine-rich Repeat Variant"/>
    <property type="match status" value="2"/>
</dbReference>
<dbReference type="SUPFAM" id="SSF48371">
    <property type="entry name" value="ARM repeat"/>
    <property type="match status" value="2"/>
</dbReference>
<proteinExistence type="inferred from homology"/>
<protein>
    <recommendedName>
        <fullName evidence="7">Vacuolar protein 8</fullName>
    </recommendedName>
</protein>
<evidence type="ECO:0000313" key="8">
    <source>
        <dbReference type="Proteomes" id="UP000504632"/>
    </source>
</evidence>
<evidence type="ECO:0000256" key="5">
    <source>
        <dbReference type="ARBA" id="ARBA00023136"/>
    </source>
</evidence>
<dbReference type="GO" id="GO:0071562">
    <property type="term" value="P:nucleus-vacuole junction assembly"/>
    <property type="evidence" value="ECO:0007669"/>
    <property type="project" value="InterPro"/>
</dbReference>
<dbReference type="Proteomes" id="UP000504632">
    <property type="component" value="Chromosome 1"/>
</dbReference>
<sequence length="586" mass="64424">MGLCKKCAQLLEDFNVLVKRAAADFVQRFKECVKRISQCCCTRTSSASKKATYHHPLLQPHERRAAQKLTQCIDTGSETALLSNDCLRALKVSSASENNELQQSAAAYYLHLSQHITAPLPVSYLEPYRTLFRSSDLEVQRVTSLSLVNLLMEGKIKNELVIEMDFLEPLQDMLQSGDPTIQYNSCACIALLASSDSNREAIVSSDCVLPLLVLAKSLDTRVQQNAVRALLNLTESENTMRALCEEGVIPVLAILLLSTDSEVQFYSCCALNKIAAVPKYHPRMLCIGDHFLLKSLISLMSSSVQRNSSQACQCLWSLSKNVNAQQQLMDLNCVSVLLELLGSPALSLSESAGMLLSELSSCPTNRESLVNECLLQNVGEVLFRCQSSTAVMRHCTIIITNLCSISSGQQALMDSDCLSGLLKALESDFITDESLLCVLSCLHYLAGLDALRSHVQTNITSGHIASLVRLSDQMANADLSFAAASVVSKLETEGRVAQLLLPHQSSITAFILRFLRSQEVKLQQLGIVTVCNLKKGGVFESVTCGKELENELFRLQQQTEQTRQLLQMVDLPSAGPTDTWVPKNKH</sequence>